<dbReference type="InterPro" id="IPR029063">
    <property type="entry name" value="SAM-dependent_MTases_sf"/>
</dbReference>
<dbReference type="Proteomes" id="UP000663760">
    <property type="component" value="Chromosome 11"/>
</dbReference>
<name>A0A7I8L7X9_SPIIN</name>
<reference evidence="1" key="1">
    <citation type="submission" date="2020-02" db="EMBL/GenBank/DDBJ databases">
        <authorList>
            <person name="Scholz U."/>
            <person name="Mascher M."/>
            <person name="Fiebig A."/>
        </authorList>
    </citation>
    <scope>NUCLEOTIDE SEQUENCE</scope>
</reference>
<protein>
    <submittedName>
        <fullName evidence="1">Uncharacterized protein</fullName>
    </submittedName>
</protein>
<dbReference type="Gene3D" id="3.40.50.150">
    <property type="entry name" value="Vaccinia Virus protein VP39"/>
    <property type="match status" value="1"/>
</dbReference>
<sequence length="488" mass="52054">MAGERGSGEEGEGGDAVLPSFERLHPARFVVLSFPNPTFPSDSDAELLRVAVLDSPGPAPAQTTAAMLVPGGRESDWVFSTAVGHLQLLLASSASRLVLIGNVPIDDSPPPVYTRRQSLSPSQLEQILHPLLLALSPRFAFEGGTLPSVPFLCYEDGVIRSNVVEIAAGPVAGEMVVEDVEIEVSVESANPLGSSSPPPVRRERRRRLRFKRMPNLVQTQMRLLPDTAAGGSGGFRLETGDLVQPYLVQMVAGLLLAGPLIDRKTQLGLRPRALCLGVGGGALLTFLESRLGFDVFGVEADEVVLGAAKRHFGLVEGEFLSVTVGDGIGLLLEDGFSRELCAAESGSADALAPQGRWLHRRQRFLNGGVDVIMVDLDAEDPASGAMAPPPEFVKKGVISSVRSVLREQGGLLVINVIPPNAPLRDALVGYLREEFSELYEIDVGNGENLVLLATLSTLASVGGRRDGPFAENLRQILGDRYGDAIRRV</sequence>
<dbReference type="SUPFAM" id="SSF53335">
    <property type="entry name" value="S-adenosyl-L-methionine-dependent methyltransferases"/>
    <property type="match status" value="1"/>
</dbReference>
<dbReference type="OrthoDB" id="411785at2759"/>
<dbReference type="EMBL" id="LR746274">
    <property type="protein sequence ID" value="CAA7405418.1"/>
    <property type="molecule type" value="Genomic_DNA"/>
</dbReference>
<organism evidence="1 2">
    <name type="scientific">Spirodela intermedia</name>
    <name type="common">Intermediate duckweed</name>
    <dbReference type="NCBI Taxonomy" id="51605"/>
    <lineage>
        <taxon>Eukaryota</taxon>
        <taxon>Viridiplantae</taxon>
        <taxon>Streptophyta</taxon>
        <taxon>Embryophyta</taxon>
        <taxon>Tracheophyta</taxon>
        <taxon>Spermatophyta</taxon>
        <taxon>Magnoliopsida</taxon>
        <taxon>Liliopsida</taxon>
        <taxon>Araceae</taxon>
        <taxon>Lemnoideae</taxon>
        <taxon>Spirodela</taxon>
    </lineage>
</organism>
<evidence type="ECO:0000313" key="2">
    <source>
        <dbReference type="Proteomes" id="UP000663760"/>
    </source>
</evidence>
<keyword evidence="2" id="KW-1185">Reference proteome</keyword>
<proteinExistence type="predicted"/>
<dbReference type="AlphaFoldDB" id="A0A7I8L7X9"/>
<gene>
    <name evidence="1" type="ORF">SI8410_11016096</name>
</gene>
<evidence type="ECO:0000313" key="1">
    <source>
        <dbReference type="EMBL" id="CAA7405418.1"/>
    </source>
</evidence>
<accession>A0A7I8L7X9</accession>
<dbReference type="CDD" id="cd02440">
    <property type="entry name" value="AdoMet_MTases"/>
    <property type="match status" value="1"/>
</dbReference>